<dbReference type="Proteomes" id="UP000799757">
    <property type="component" value="Unassembled WGS sequence"/>
</dbReference>
<dbReference type="OrthoDB" id="6020543at2759"/>
<name>A0A6A6XP70_9PLEO</name>
<sequence length="174" mass="18719">MTKLPLPTPTPSLPATTCCGYQANKKYEFPSTLWTAECNQNYPLGDMPGLQFTTSDFLQCITVCDDNDDCLGVTFSTSNLCSLKHPVNDPEIANGYCAMVKEGALPDASPTPASSSQVTSINNIMRLRSPSTLPNALPITMYGRCGPDFGYTCEGGTFGQCCSMTGHWSVSFDL</sequence>
<gene>
    <name evidence="1" type="ORF">K505DRAFT_334042</name>
</gene>
<reference evidence="1" key="1">
    <citation type="journal article" date="2020" name="Stud. Mycol.">
        <title>101 Dothideomycetes genomes: a test case for predicting lifestyles and emergence of pathogens.</title>
        <authorList>
            <person name="Haridas S."/>
            <person name="Albert R."/>
            <person name="Binder M."/>
            <person name="Bloem J."/>
            <person name="Labutti K."/>
            <person name="Salamov A."/>
            <person name="Andreopoulos B."/>
            <person name="Baker S."/>
            <person name="Barry K."/>
            <person name="Bills G."/>
            <person name="Bluhm B."/>
            <person name="Cannon C."/>
            <person name="Castanera R."/>
            <person name="Culley D."/>
            <person name="Daum C."/>
            <person name="Ezra D."/>
            <person name="Gonzalez J."/>
            <person name="Henrissat B."/>
            <person name="Kuo A."/>
            <person name="Liang C."/>
            <person name="Lipzen A."/>
            <person name="Lutzoni F."/>
            <person name="Magnuson J."/>
            <person name="Mondo S."/>
            <person name="Nolan M."/>
            <person name="Ohm R."/>
            <person name="Pangilinan J."/>
            <person name="Park H.-J."/>
            <person name="Ramirez L."/>
            <person name="Alfaro M."/>
            <person name="Sun H."/>
            <person name="Tritt A."/>
            <person name="Yoshinaga Y."/>
            <person name="Zwiers L.-H."/>
            <person name="Turgeon B."/>
            <person name="Goodwin S."/>
            <person name="Spatafora J."/>
            <person name="Crous P."/>
            <person name="Grigoriev I."/>
        </authorList>
    </citation>
    <scope>NUCLEOTIDE SEQUENCE</scope>
    <source>
        <strain evidence="1">CBS 109.77</strain>
    </source>
</reference>
<keyword evidence="2" id="KW-1185">Reference proteome</keyword>
<dbReference type="AlphaFoldDB" id="A0A6A6XP70"/>
<evidence type="ECO:0000313" key="2">
    <source>
        <dbReference type="Proteomes" id="UP000799757"/>
    </source>
</evidence>
<dbReference type="EMBL" id="MU001799">
    <property type="protein sequence ID" value="KAF2797745.1"/>
    <property type="molecule type" value="Genomic_DNA"/>
</dbReference>
<protein>
    <recommendedName>
        <fullName evidence="3">Apple domain-containing protein</fullName>
    </recommendedName>
</protein>
<organism evidence="1 2">
    <name type="scientific">Melanomma pulvis-pyrius CBS 109.77</name>
    <dbReference type="NCBI Taxonomy" id="1314802"/>
    <lineage>
        <taxon>Eukaryota</taxon>
        <taxon>Fungi</taxon>
        <taxon>Dikarya</taxon>
        <taxon>Ascomycota</taxon>
        <taxon>Pezizomycotina</taxon>
        <taxon>Dothideomycetes</taxon>
        <taxon>Pleosporomycetidae</taxon>
        <taxon>Pleosporales</taxon>
        <taxon>Melanommataceae</taxon>
        <taxon>Melanomma</taxon>
    </lineage>
</organism>
<proteinExistence type="predicted"/>
<accession>A0A6A6XP70</accession>
<evidence type="ECO:0008006" key="3">
    <source>
        <dbReference type="Google" id="ProtNLM"/>
    </source>
</evidence>
<evidence type="ECO:0000313" key="1">
    <source>
        <dbReference type="EMBL" id="KAF2797745.1"/>
    </source>
</evidence>